<dbReference type="OrthoDB" id="594739at2"/>
<keyword evidence="5" id="KW-1185">Reference proteome</keyword>
<reference evidence="5" key="1">
    <citation type="submission" date="2018-05" db="EMBL/GenBank/DDBJ databases">
        <authorList>
            <person name="Nie L."/>
        </authorList>
    </citation>
    <scope>NUCLEOTIDE SEQUENCE [LARGE SCALE GENOMIC DNA]</scope>
    <source>
        <strain evidence="5">NL</strain>
    </source>
</reference>
<evidence type="ECO:0000256" key="1">
    <source>
        <dbReference type="ARBA" id="ARBA00006889"/>
    </source>
</evidence>
<proteinExistence type="inferred from homology"/>
<dbReference type="RefSeq" id="WP_111477243.1">
    <property type="nucleotide sequence ID" value="NZ_QHKM01000001.1"/>
</dbReference>
<evidence type="ECO:0000313" key="5">
    <source>
        <dbReference type="Proteomes" id="UP000248553"/>
    </source>
</evidence>
<dbReference type="InterPro" id="IPR012674">
    <property type="entry name" value="Calycin"/>
</dbReference>
<gene>
    <name evidence="4" type="ORF">DLM85_06575</name>
</gene>
<dbReference type="Gene3D" id="2.40.128.20">
    <property type="match status" value="1"/>
</dbReference>
<protein>
    <recommendedName>
        <fullName evidence="3">Lipocalin/cytosolic fatty-acid binding domain-containing protein</fullName>
    </recommendedName>
</protein>
<dbReference type="EMBL" id="QHKM01000001">
    <property type="protein sequence ID" value="RAK70493.1"/>
    <property type="molecule type" value="Genomic_DNA"/>
</dbReference>
<evidence type="ECO:0000259" key="3">
    <source>
        <dbReference type="Pfam" id="PF08212"/>
    </source>
</evidence>
<comment type="similarity">
    <text evidence="1 2">Belongs to the calycin superfamily. Lipocalin family.</text>
</comment>
<dbReference type="PANTHER" id="PTHR10612:SF34">
    <property type="entry name" value="APOLIPOPROTEIN D"/>
    <property type="match status" value="1"/>
</dbReference>
<sequence>MATPRIRKPSFWPAAAAVLATSAAVYALTRRRRPKLTTVPHVDLHRYAGRWYEIARLPQRFEQGCTHVTAEYRPLADGNIEVHNTCHQDSVNGPAETVRGLARVVDPKTNAKLKVQFQWPFEGDYWILALDEHYRFALVGTPDRKGLWILSREPQLSHPALANLTEMARQKGFAVDKLIYTQQPEAE</sequence>
<dbReference type="SUPFAM" id="SSF50814">
    <property type="entry name" value="Lipocalins"/>
    <property type="match status" value="1"/>
</dbReference>
<dbReference type="InterPro" id="IPR022271">
    <property type="entry name" value="Lipocalin_ApoD"/>
</dbReference>
<dbReference type="AlphaFoldDB" id="A0A328BTV7"/>
<dbReference type="Proteomes" id="UP000248553">
    <property type="component" value="Unassembled WGS sequence"/>
</dbReference>
<dbReference type="Pfam" id="PF08212">
    <property type="entry name" value="Lipocalin_2"/>
    <property type="match status" value="1"/>
</dbReference>
<comment type="caution">
    <text evidence="4">The sequence shown here is derived from an EMBL/GenBank/DDBJ whole genome shotgun (WGS) entry which is preliminary data.</text>
</comment>
<name>A0A328BTV7_9BACT</name>
<dbReference type="PANTHER" id="PTHR10612">
    <property type="entry name" value="APOLIPOPROTEIN D"/>
    <property type="match status" value="1"/>
</dbReference>
<evidence type="ECO:0000313" key="4">
    <source>
        <dbReference type="EMBL" id="RAK70493.1"/>
    </source>
</evidence>
<dbReference type="InterPro" id="IPR002446">
    <property type="entry name" value="Lipocalin_bac"/>
</dbReference>
<dbReference type="InterPro" id="IPR047202">
    <property type="entry name" value="Lipocalin_Blc-like_dom"/>
</dbReference>
<dbReference type="PIRSF" id="PIRSF036893">
    <property type="entry name" value="Lipocalin_ApoD"/>
    <property type="match status" value="1"/>
</dbReference>
<dbReference type="GO" id="GO:0006950">
    <property type="term" value="P:response to stress"/>
    <property type="evidence" value="ECO:0007669"/>
    <property type="project" value="UniProtKB-ARBA"/>
</dbReference>
<evidence type="ECO:0000256" key="2">
    <source>
        <dbReference type="PIRNR" id="PIRNR036893"/>
    </source>
</evidence>
<organism evidence="4 5">
    <name type="scientific">Hymenobacter edaphi</name>
    <dbReference type="NCBI Taxonomy" id="2211146"/>
    <lineage>
        <taxon>Bacteria</taxon>
        <taxon>Pseudomonadati</taxon>
        <taxon>Bacteroidota</taxon>
        <taxon>Cytophagia</taxon>
        <taxon>Cytophagales</taxon>
        <taxon>Hymenobacteraceae</taxon>
        <taxon>Hymenobacter</taxon>
    </lineage>
</organism>
<dbReference type="CDD" id="cd19438">
    <property type="entry name" value="lipocalin_Blc-like"/>
    <property type="match status" value="1"/>
</dbReference>
<accession>A0A328BTV7</accession>
<feature type="domain" description="Lipocalin/cytosolic fatty-acid binding" evidence="3">
    <location>
        <begin position="42"/>
        <end position="183"/>
    </location>
</feature>
<dbReference type="InterPro" id="IPR000566">
    <property type="entry name" value="Lipocln_cytosolic_FA-bd_dom"/>
</dbReference>
<dbReference type="PRINTS" id="PR01171">
    <property type="entry name" value="BCTLIPOCALIN"/>
</dbReference>